<organism evidence="3 4">
    <name type="scientific">Cladophialophora yegresii CBS 114405</name>
    <dbReference type="NCBI Taxonomy" id="1182544"/>
    <lineage>
        <taxon>Eukaryota</taxon>
        <taxon>Fungi</taxon>
        <taxon>Dikarya</taxon>
        <taxon>Ascomycota</taxon>
        <taxon>Pezizomycotina</taxon>
        <taxon>Eurotiomycetes</taxon>
        <taxon>Chaetothyriomycetidae</taxon>
        <taxon>Chaetothyriales</taxon>
        <taxon>Herpotrichiellaceae</taxon>
        <taxon>Cladophialophora</taxon>
    </lineage>
</organism>
<accession>W9VL46</accession>
<dbReference type="EMBL" id="AMGW01000005">
    <property type="protein sequence ID" value="EXJ56387.1"/>
    <property type="molecule type" value="Genomic_DNA"/>
</dbReference>
<sequence length="620" mass="69941">MAIADADLELSLLKQRIAGLLDSEKTDTTEVNVDTALYSSQSIQVHALVEEGGGQPNPTKKPCVSVGVDVDLASESSEGRQVRDDSESDATDDGLSEIDPLWTERQQQMDWYLEAFGIIGLAHVIKDIAEYERREDISLKIGKNKGRRRRRYPDPAGNGTFDGVARPIKKSKSTSAGRGTRPGRRYTVPDFEDDSDVDTFERGSDEDDGHESDSEYVGHSSWRTILGDLEKGPRSRVLFYLASWHPDLVLSLIHGTLPSDLQNPDFERDISRYIQLKGTPGSYTLWTATNPIRRNTQADDRSERYVGYGLSIADLEKAWSEMRRYIDIERTDAAAILKAKKIDGQRGGNGKGINYRKGERLFGGGKHHDQFERQRFFLNYLESGLLQWARQPGRRNNKRLRQRHLKRCFVYTGLSWNVLGRAVQHWPTGKKDSIVYCLLQSVLRSLFGDKYDVVEFSYQTLKATRREDLGLGEILMTIVTSSVLWDGGLNVYAGVNFGKRDYWDNEHFLEMLKDNARSIRGSGFVLKSIEDTAAKISRTARALELLDREKVVDAKLRHLLLKIGLEDDTEETEDHVDELRETLDFLDLRDVAAAFEVAMASAPCDAYPIDAAGVLPQVRA</sequence>
<dbReference type="HOGENOM" id="CLU_440751_0_0_1"/>
<dbReference type="AlphaFoldDB" id="W9VL46"/>
<dbReference type="Proteomes" id="UP000019473">
    <property type="component" value="Unassembled WGS sequence"/>
</dbReference>
<feature type="compositionally biased region" description="Acidic residues" evidence="2">
    <location>
        <begin position="86"/>
        <end position="96"/>
    </location>
</feature>
<comment type="caution">
    <text evidence="3">The sequence shown here is derived from an EMBL/GenBank/DDBJ whole genome shotgun (WGS) entry which is preliminary data.</text>
</comment>
<dbReference type="RefSeq" id="XP_007758921.1">
    <property type="nucleotide sequence ID" value="XM_007760731.1"/>
</dbReference>
<gene>
    <name evidence="3" type="ORF">A1O7_06730</name>
</gene>
<protein>
    <submittedName>
        <fullName evidence="3">Uncharacterized protein</fullName>
    </submittedName>
</protein>
<dbReference type="VEuPathDB" id="FungiDB:A1O7_06730"/>
<evidence type="ECO:0000313" key="4">
    <source>
        <dbReference type="Proteomes" id="UP000019473"/>
    </source>
</evidence>
<feature type="compositionally biased region" description="Acidic residues" evidence="2">
    <location>
        <begin position="190"/>
        <end position="210"/>
    </location>
</feature>
<keyword evidence="1" id="KW-0175">Coiled coil</keyword>
<proteinExistence type="predicted"/>
<dbReference type="OrthoDB" id="4161586at2759"/>
<feature type="region of interest" description="Disordered" evidence="2">
    <location>
        <begin position="145"/>
        <end position="217"/>
    </location>
</feature>
<evidence type="ECO:0000313" key="3">
    <source>
        <dbReference type="EMBL" id="EXJ56387.1"/>
    </source>
</evidence>
<evidence type="ECO:0000256" key="2">
    <source>
        <dbReference type="SAM" id="MobiDB-lite"/>
    </source>
</evidence>
<feature type="region of interest" description="Disordered" evidence="2">
    <location>
        <begin position="74"/>
        <end position="96"/>
    </location>
</feature>
<keyword evidence="4" id="KW-1185">Reference proteome</keyword>
<reference evidence="3 4" key="1">
    <citation type="submission" date="2013-03" db="EMBL/GenBank/DDBJ databases">
        <title>The Genome Sequence of Cladophialophora yegresii CBS 114405.</title>
        <authorList>
            <consortium name="The Broad Institute Genomics Platform"/>
            <person name="Cuomo C."/>
            <person name="de Hoog S."/>
            <person name="Gorbushina A."/>
            <person name="Walker B."/>
            <person name="Young S.K."/>
            <person name="Zeng Q."/>
            <person name="Gargeya S."/>
            <person name="Fitzgerald M."/>
            <person name="Haas B."/>
            <person name="Abouelleil A."/>
            <person name="Allen A.W."/>
            <person name="Alvarado L."/>
            <person name="Arachchi H.M."/>
            <person name="Berlin A.M."/>
            <person name="Chapman S.B."/>
            <person name="Gainer-Dewar J."/>
            <person name="Goldberg J."/>
            <person name="Griggs A."/>
            <person name="Gujja S."/>
            <person name="Hansen M."/>
            <person name="Howarth C."/>
            <person name="Imamovic A."/>
            <person name="Ireland A."/>
            <person name="Larimer J."/>
            <person name="McCowan C."/>
            <person name="Murphy C."/>
            <person name="Pearson M."/>
            <person name="Poon T.W."/>
            <person name="Priest M."/>
            <person name="Roberts A."/>
            <person name="Saif S."/>
            <person name="Shea T."/>
            <person name="Sisk P."/>
            <person name="Sykes S."/>
            <person name="Wortman J."/>
            <person name="Nusbaum C."/>
            <person name="Birren B."/>
        </authorList>
    </citation>
    <scope>NUCLEOTIDE SEQUENCE [LARGE SCALE GENOMIC DNA]</scope>
    <source>
        <strain evidence="3 4">CBS 114405</strain>
    </source>
</reference>
<evidence type="ECO:0000256" key="1">
    <source>
        <dbReference type="SAM" id="Coils"/>
    </source>
</evidence>
<name>W9VL46_9EURO</name>
<dbReference type="GeneID" id="19181306"/>
<feature type="coiled-coil region" evidence="1">
    <location>
        <begin position="562"/>
        <end position="589"/>
    </location>
</feature>